<feature type="region of interest" description="Disordered" evidence="1">
    <location>
        <begin position="26"/>
        <end position="70"/>
    </location>
</feature>
<gene>
    <name evidence="2" type="ORF">HPP92_028522</name>
</gene>
<dbReference type="Proteomes" id="UP000639772">
    <property type="component" value="Unassembled WGS sequence"/>
</dbReference>
<evidence type="ECO:0000256" key="1">
    <source>
        <dbReference type="SAM" id="MobiDB-lite"/>
    </source>
</evidence>
<comment type="caution">
    <text evidence="2">The sequence shown here is derived from an EMBL/GenBank/DDBJ whole genome shotgun (WGS) entry which is preliminary data.</text>
</comment>
<evidence type="ECO:0000313" key="3">
    <source>
        <dbReference type="Proteomes" id="UP000639772"/>
    </source>
</evidence>
<protein>
    <submittedName>
        <fullName evidence="2">Uncharacterized protein</fullName>
    </submittedName>
</protein>
<dbReference type="AlphaFoldDB" id="A0A835U2F0"/>
<reference evidence="2 3" key="1">
    <citation type="journal article" date="2020" name="Nat. Food">
        <title>A phased Vanilla planifolia genome enables genetic improvement of flavour and production.</title>
        <authorList>
            <person name="Hasing T."/>
            <person name="Tang H."/>
            <person name="Brym M."/>
            <person name="Khazi F."/>
            <person name="Huang T."/>
            <person name="Chambers A.H."/>
        </authorList>
    </citation>
    <scope>NUCLEOTIDE SEQUENCE [LARGE SCALE GENOMIC DNA]</scope>
    <source>
        <tissue evidence="2">Leaf</tissue>
    </source>
</reference>
<evidence type="ECO:0000313" key="2">
    <source>
        <dbReference type="EMBL" id="KAG0447009.1"/>
    </source>
</evidence>
<sequence>MKCLARSGFKEKQANRAALQIGSNDLQFPFRGPYSNNKRRRSVRQQRISRSAHFSTETEQNPKPKSKMAATKIGMMDAAYFVGRGRDPGLD</sequence>
<organism evidence="2 3">
    <name type="scientific">Vanilla planifolia</name>
    <name type="common">Vanilla</name>
    <dbReference type="NCBI Taxonomy" id="51239"/>
    <lineage>
        <taxon>Eukaryota</taxon>
        <taxon>Viridiplantae</taxon>
        <taxon>Streptophyta</taxon>
        <taxon>Embryophyta</taxon>
        <taxon>Tracheophyta</taxon>
        <taxon>Spermatophyta</taxon>
        <taxon>Magnoliopsida</taxon>
        <taxon>Liliopsida</taxon>
        <taxon>Asparagales</taxon>
        <taxon>Orchidaceae</taxon>
        <taxon>Vanilloideae</taxon>
        <taxon>Vanilleae</taxon>
        <taxon>Vanilla</taxon>
    </lineage>
</organism>
<dbReference type="EMBL" id="JADCNM010000510">
    <property type="protein sequence ID" value="KAG0447009.1"/>
    <property type="molecule type" value="Genomic_DNA"/>
</dbReference>
<feature type="compositionally biased region" description="Polar residues" evidence="1">
    <location>
        <begin position="52"/>
        <end position="63"/>
    </location>
</feature>
<proteinExistence type="predicted"/>
<name>A0A835U2F0_VANPL</name>
<accession>A0A835U2F0</accession>